<organism evidence="2 3">
    <name type="scientific">Nonomuraea deserti</name>
    <dbReference type="NCBI Taxonomy" id="1848322"/>
    <lineage>
        <taxon>Bacteria</taxon>
        <taxon>Bacillati</taxon>
        <taxon>Actinomycetota</taxon>
        <taxon>Actinomycetes</taxon>
        <taxon>Streptosporangiales</taxon>
        <taxon>Streptosporangiaceae</taxon>
        <taxon>Nonomuraea</taxon>
    </lineage>
</organism>
<dbReference type="InterPro" id="IPR058548">
    <property type="entry name" value="MlaB-like_STAS"/>
</dbReference>
<dbReference type="Gene3D" id="3.30.750.24">
    <property type="entry name" value="STAS domain"/>
    <property type="match status" value="1"/>
</dbReference>
<feature type="domain" description="STAS" evidence="1">
    <location>
        <begin position="32"/>
        <end position="83"/>
    </location>
</feature>
<evidence type="ECO:0000259" key="1">
    <source>
        <dbReference type="PROSITE" id="PS50801"/>
    </source>
</evidence>
<proteinExistence type="predicted"/>
<dbReference type="InterPro" id="IPR036513">
    <property type="entry name" value="STAS_dom_sf"/>
</dbReference>
<dbReference type="Pfam" id="PF13466">
    <property type="entry name" value="STAS_2"/>
    <property type="match status" value="1"/>
</dbReference>
<name>A0A4V2Y517_9ACTN</name>
<gene>
    <name evidence="2" type="ORF">E1292_50280</name>
</gene>
<dbReference type="PROSITE" id="PS50801">
    <property type="entry name" value="STAS"/>
    <property type="match status" value="1"/>
</dbReference>
<keyword evidence="3" id="KW-1185">Reference proteome</keyword>
<dbReference type="InterPro" id="IPR002645">
    <property type="entry name" value="STAS_dom"/>
</dbReference>
<evidence type="ECO:0000313" key="2">
    <source>
        <dbReference type="EMBL" id="TDC82515.1"/>
    </source>
</evidence>
<sequence>QPAEPLCDLPGAGEDGGSRRQHTEWIVLAHRVTFCGAGGLGVLIGIQGRARSQGITLALTGVSPSVGRLLRITGLDQRFPIMA</sequence>
<comment type="caution">
    <text evidence="2">The sequence shown here is derived from an EMBL/GenBank/DDBJ whole genome shotgun (WGS) entry which is preliminary data.</text>
</comment>
<reference evidence="2 3" key="1">
    <citation type="submission" date="2019-03" db="EMBL/GenBank/DDBJ databases">
        <title>Draft genome sequences of novel Actinobacteria.</title>
        <authorList>
            <person name="Sahin N."/>
            <person name="Ay H."/>
            <person name="Saygin H."/>
        </authorList>
    </citation>
    <scope>NUCLEOTIDE SEQUENCE [LARGE SCALE GENOMIC DNA]</scope>
    <source>
        <strain evidence="2 3">KC310</strain>
    </source>
</reference>
<accession>A0A4V2Y517</accession>
<feature type="non-terminal residue" evidence="2">
    <location>
        <position position="1"/>
    </location>
</feature>
<dbReference type="EMBL" id="SMKO01000393">
    <property type="protein sequence ID" value="TDC82515.1"/>
    <property type="molecule type" value="Genomic_DNA"/>
</dbReference>
<dbReference type="CDD" id="cd07043">
    <property type="entry name" value="STAS_anti-anti-sigma_factors"/>
    <property type="match status" value="1"/>
</dbReference>
<dbReference type="AlphaFoldDB" id="A0A4V2Y517"/>
<evidence type="ECO:0000313" key="3">
    <source>
        <dbReference type="Proteomes" id="UP000295258"/>
    </source>
</evidence>
<dbReference type="RefSeq" id="WP_132606856.1">
    <property type="nucleotide sequence ID" value="NZ_SMKO01000393.1"/>
</dbReference>
<dbReference type="SUPFAM" id="SSF52091">
    <property type="entry name" value="SpoIIaa-like"/>
    <property type="match status" value="1"/>
</dbReference>
<protein>
    <submittedName>
        <fullName evidence="2">Anti-sigma factor antagonist</fullName>
    </submittedName>
</protein>
<dbReference type="Proteomes" id="UP000295258">
    <property type="component" value="Unassembled WGS sequence"/>
</dbReference>